<evidence type="ECO:0000256" key="3">
    <source>
        <dbReference type="ARBA" id="ARBA00022723"/>
    </source>
</evidence>
<dbReference type="PANTHER" id="PTHR43595">
    <property type="entry name" value="37S RIBOSOMAL PROTEIN S26, MITOCHONDRIAL"/>
    <property type="match status" value="1"/>
</dbReference>
<comment type="similarity">
    <text evidence="1">Belongs to the iron/manganese superoxide dismutase family.</text>
</comment>
<dbReference type="PROSITE" id="PS00088">
    <property type="entry name" value="SOD_MN"/>
    <property type="match status" value="1"/>
</dbReference>
<keyword evidence="3" id="KW-0479">Metal-binding</keyword>
<evidence type="ECO:0000313" key="8">
    <source>
        <dbReference type="EMBL" id="GAA4776509.1"/>
    </source>
</evidence>
<dbReference type="Gene3D" id="3.55.40.20">
    <property type="entry name" value="Iron/manganese superoxide dismutase, C-terminal domain"/>
    <property type="match status" value="1"/>
</dbReference>
<feature type="domain" description="Manganese/iron superoxide dismutase N-terminal" evidence="6">
    <location>
        <begin position="56"/>
        <end position="137"/>
    </location>
</feature>
<dbReference type="EMBL" id="BAABIP010000022">
    <property type="protein sequence ID" value="GAA4776509.1"/>
    <property type="molecule type" value="Genomic_DNA"/>
</dbReference>
<comment type="caution">
    <text evidence="8">The sequence shown here is derived from an EMBL/GenBank/DDBJ whole genome shotgun (WGS) entry which is preliminary data.</text>
</comment>
<gene>
    <name evidence="8" type="ORF">GCM10023230_29490</name>
</gene>
<name>A0ABP9AAQ9_9FLAO</name>
<evidence type="ECO:0000256" key="1">
    <source>
        <dbReference type="ARBA" id="ARBA00008714"/>
    </source>
</evidence>
<evidence type="ECO:0000256" key="4">
    <source>
        <dbReference type="ARBA" id="ARBA00023002"/>
    </source>
</evidence>
<feature type="compositionally biased region" description="Low complexity" evidence="5">
    <location>
        <begin position="263"/>
        <end position="290"/>
    </location>
</feature>
<dbReference type="SUPFAM" id="SSF54719">
    <property type="entry name" value="Fe,Mn superoxide dismutase (SOD), C-terminal domain"/>
    <property type="match status" value="1"/>
</dbReference>
<dbReference type="Pfam" id="PF02777">
    <property type="entry name" value="Sod_Fe_C"/>
    <property type="match status" value="1"/>
</dbReference>
<dbReference type="EC" id="1.15.1.1" evidence="2"/>
<evidence type="ECO:0000259" key="7">
    <source>
        <dbReference type="Pfam" id="PF02777"/>
    </source>
</evidence>
<feature type="domain" description="Manganese/iron superoxide dismutase C-terminal" evidence="7">
    <location>
        <begin position="145"/>
        <end position="250"/>
    </location>
</feature>
<evidence type="ECO:0000313" key="9">
    <source>
        <dbReference type="Proteomes" id="UP001500141"/>
    </source>
</evidence>
<dbReference type="Gene3D" id="1.10.287.990">
    <property type="entry name" value="Fe,Mn superoxide dismutase (SOD) domain"/>
    <property type="match status" value="1"/>
</dbReference>
<dbReference type="SUPFAM" id="SSF46609">
    <property type="entry name" value="Fe,Mn superoxide dismutase (SOD), N-terminal domain"/>
    <property type="match status" value="1"/>
</dbReference>
<feature type="region of interest" description="Disordered" evidence="5">
    <location>
        <begin position="262"/>
        <end position="298"/>
    </location>
</feature>
<dbReference type="InterPro" id="IPR019831">
    <property type="entry name" value="Mn/Fe_SOD_N"/>
</dbReference>
<keyword evidence="9" id="KW-1185">Reference proteome</keyword>
<proteinExistence type="inferred from homology"/>
<reference evidence="9" key="1">
    <citation type="journal article" date="2019" name="Int. J. Syst. Evol. Microbiol.">
        <title>The Global Catalogue of Microorganisms (GCM) 10K type strain sequencing project: providing services to taxonomists for standard genome sequencing and annotation.</title>
        <authorList>
            <consortium name="The Broad Institute Genomics Platform"/>
            <consortium name="The Broad Institute Genome Sequencing Center for Infectious Disease"/>
            <person name="Wu L."/>
            <person name="Ma J."/>
        </authorList>
    </citation>
    <scope>NUCLEOTIDE SEQUENCE [LARGE SCALE GENOMIC DNA]</scope>
    <source>
        <strain evidence="9">JCM 18198</strain>
    </source>
</reference>
<dbReference type="InterPro" id="IPR019833">
    <property type="entry name" value="Mn/Fe_SOD_BS"/>
</dbReference>
<organism evidence="8 9">
    <name type="scientific">Flavobacterium hankyongi</name>
    <dbReference type="NCBI Taxonomy" id="1176532"/>
    <lineage>
        <taxon>Bacteria</taxon>
        <taxon>Pseudomonadati</taxon>
        <taxon>Bacteroidota</taxon>
        <taxon>Flavobacteriia</taxon>
        <taxon>Flavobacteriales</taxon>
        <taxon>Flavobacteriaceae</taxon>
        <taxon>Flavobacterium</taxon>
    </lineage>
</organism>
<evidence type="ECO:0000256" key="5">
    <source>
        <dbReference type="SAM" id="MobiDB-lite"/>
    </source>
</evidence>
<dbReference type="Proteomes" id="UP001500141">
    <property type="component" value="Unassembled WGS sequence"/>
</dbReference>
<protein>
    <recommendedName>
        <fullName evidence="2">superoxide dismutase</fullName>
        <ecNumber evidence="2">1.15.1.1</ecNumber>
    </recommendedName>
</protein>
<dbReference type="InterPro" id="IPR001189">
    <property type="entry name" value="Mn/Fe_SOD"/>
</dbReference>
<evidence type="ECO:0000256" key="2">
    <source>
        <dbReference type="ARBA" id="ARBA00012682"/>
    </source>
</evidence>
<sequence>MKNNKILYISFIAVSTLVSCKKDTLVEVVDVPDTPIVKIEQKGGKPSDIKANEGAFSLYALPFDYNELEPDFDAATMELHYSKHYLGYVNNLNKSIVGTKYEILELDPILKNLNLSDAVIRDNAGGVYNHTFFFEALAPKAGGEPSGSLLESINKDFGSFDEFRRQFVETSVRLTGSGWTWLVSDKTGKLKIVSSANNDNPLMKNLGISGIPILNLDMWEHAYYLKFQTRKREYANTFFSVINWEVAQKRYEAFGKSARVEVTEGTTTTTEAPVQQTTQPVKQPTPVKQPENSVDEFQ</sequence>
<dbReference type="PRINTS" id="PR01703">
    <property type="entry name" value="MNSODISMTASE"/>
</dbReference>
<dbReference type="InterPro" id="IPR036314">
    <property type="entry name" value="SOD_C_sf"/>
</dbReference>
<accession>A0ABP9AAQ9</accession>
<dbReference type="PANTHER" id="PTHR43595:SF2">
    <property type="entry name" value="SMALL RIBOSOMAL SUBUNIT PROTEIN MS42"/>
    <property type="match status" value="1"/>
</dbReference>
<evidence type="ECO:0000259" key="6">
    <source>
        <dbReference type="Pfam" id="PF00081"/>
    </source>
</evidence>
<dbReference type="RefSeq" id="WP_264543098.1">
    <property type="nucleotide sequence ID" value="NZ_BAABIP010000022.1"/>
</dbReference>
<dbReference type="PROSITE" id="PS51257">
    <property type="entry name" value="PROKAR_LIPOPROTEIN"/>
    <property type="match status" value="1"/>
</dbReference>
<keyword evidence="4" id="KW-0560">Oxidoreductase</keyword>
<dbReference type="Pfam" id="PF00081">
    <property type="entry name" value="Sod_Fe_N"/>
    <property type="match status" value="1"/>
</dbReference>
<dbReference type="InterPro" id="IPR019832">
    <property type="entry name" value="Mn/Fe_SOD_C"/>
</dbReference>
<dbReference type="InterPro" id="IPR036324">
    <property type="entry name" value="Mn/Fe_SOD_N_sf"/>
</dbReference>